<dbReference type="SUPFAM" id="SSF49493">
    <property type="entry name" value="HSP40/DnaJ peptide-binding domain"/>
    <property type="match status" value="2"/>
</dbReference>
<feature type="region of interest" description="Disordered" evidence="2">
    <location>
        <begin position="81"/>
        <end position="216"/>
    </location>
</feature>
<dbReference type="GO" id="GO:0005829">
    <property type="term" value="C:cytosol"/>
    <property type="evidence" value="ECO:0007669"/>
    <property type="project" value="TreeGrafter"/>
</dbReference>
<evidence type="ECO:0000256" key="2">
    <source>
        <dbReference type="SAM" id="MobiDB-lite"/>
    </source>
</evidence>
<feature type="compositionally biased region" description="Low complexity" evidence="2">
    <location>
        <begin position="148"/>
        <end position="158"/>
    </location>
</feature>
<evidence type="ECO:0000256" key="3">
    <source>
        <dbReference type="SAM" id="Phobius"/>
    </source>
</evidence>
<evidence type="ECO:0000313" key="5">
    <source>
        <dbReference type="EMBL" id="KAK7302419.1"/>
    </source>
</evidence>
<comment type="caution">
    <text evidence="5">The sequence shown here is derived from an EMBL/GenBank/DDBJ whole genome shotgun (WGS) entry which is preliminary data.</text>
</comment>
<sequence>MKIIHNQRWFVRRVLSSLFPFSASFLHFSYINFFLFHFSKPRSPLSPIHGRPSSLDLHNLFKMPKAKSLKDVAKAYKSLVSKRHHDKKNSEEAITSTSPGHTENRRVDEDIWSPKLLSRAISGRSKTPTPKSRPMSRHGSRRCTTPASLSRSSTSSKRSAVEIAASSLKRIMSRRNSSASRGLGKLDMSEPEMSQPSPAASPTNDTGKKSTRETEHIPAVSLSANLSRRATTPIVFSQTTARKKPPPVEKQLQCTLENLCFGCTKKIKVTRDVIKHPGVVIQEEEILIIEVKPGWRKGTKITFEGVGSEKPGYLPADIEFLIDEKKHPLFTRDGNDLEICVQIPLVDALAGCSLSIPLLGGENMTLSFENIVIYPGYEKVIKGQGMPNPKNNGIRGDLRVKLLVEFPTELSQQQREEAVRILQDVANDQS</sequence>
<dbReference type="PANTHER" id="PTHR24078:SF522">
    <property type="entry name" value="DNAJ CHAPERONE C-TERMINAL DOMAIN-CONTAINING PROTEIN"/>
    <property type="match status" value="1"/>
</dbReference>
<dbReference type="InterPro" id="IPR002939">
    <property type="entry name" value="DnaJ_C"/>
</dbReference>
<protein>
    <recommendedName>
        <fullName evidence="4">Chaperone DnaJ C-terminal domain-containing protein</fullName>
    </recommendedName>
</protein>
<dbReference type="InterPro" id="IPR008971">
    <property type="entry name" value="HSP40/DnaJ_pept-bd"/>
</dbReference>
<dbReference type="FunFam" id="2.60.260.20:FF:000002">
    <property type="entry name" value="Dnaj homolog subfamily b member"/>
    <property type="match status" value="1"/>
</dbReference>
<dbReference type="AlphaFoldDB" id="A0AAN9PLP7"/>
<dbReference type="Pfam" id="PF01556">
    <property type="entry name" value="DnaJ_C"/>
    <property type="match status" value="1"/>
</dbReference>
<dbReference type="FunFam" id="2.60.260.20:FF:000006">
    <property type="entry name" value="DnaJ subfamily B member 13"/>
    <property type="match status" value="1"/>
</dbReference>
<keyword evidence="6" id="KW-1185">Reference proteome</keyword>
<evidence type="ECO:0000256" key="1">
    <source>
        <dbReference type="ARBA" id="ARBA00023186"/>
    </source>
</evidence>
<dbReference type="Gene3D" id="2.60.260.20">
    <property type="entry name" value="Urease metallochaperone UreE, N-terminal domain"/>
    <property type="match status" value="2"/>
</dbReference>
<evidence type="ECO:0000259" key="4">
    <source>
        <dbReference type="Pfam" id="PF01556"/>
    </source>
</evidence>
<feature type="compositionally biased region" description="Polar residues" evidence="2">
    <location>
        <begin position="92"/>
        <end position="101"/>
    </location>
</feature>
<gene>
    <name evidence="5" type="ORF">RJT34_13309</name>
</gene>
<proteinExistence type="predicted"/>
<keyword evidence="3" id="KW-0812">Transmembrane</keyword>
<dbReference type="InterPro" id="IPR051339">
    <property type="entry name" value="DnaJ_subfamily_B"/>
</dbReference>
<name>A0AAN9PLP7_CLITE</name>
<evidence type="ECO:0000313" key="6">
    <source>
        <dbReference type="Proteomes" id="UP001359559"/>
    </source>
</evidence>
<reference evidence="5 6" key="1">
    <citation type="submission" date="2024-01" db="EMBL/GenBank/DDBJ databases">
        <title>The genomes of 5 underutilized Papilionoideae crops provide insights into root nodulation and disease resistance.</title>
        <authorList>
            <person name="Yuan L."/>
        </authorList>
    </citation>
    <scope>NUCLEOTIDE SEQUENCE [LARGE SCALE GENOMIC DNA]</scope>
    <source>
        <strain evidence="5">LY-2023</strain>
        <tissue evidence="5">Leaf</tissue>
    </source>
</reference>
<dbReference type="GO" id="GO:0051082">
    <property type="term" value="F:unfolded protein binding"/>
    <property type="evidence" value="ECO:0007669"/>
    <property type="project" value="InterPro"/>
</dbReference>
<dbReference type="GO" id="GO:0051087">
    <property type="term" value="F:protein-folding chaperone binding"/>
    <property type="evidence" value="ECO:0007669"/>
    <property type="project" value="TreeGrafter"/>
</dbReference>
<keyword evidence="3" id="KW-0472">Membrane</keyword>
<feature type="compositionally biased region" description="Polar residues" evidence="2">
    <location>
        <begin position="192"/>
        <end position="205"/>
    </location>
</feature>
<keyword evidence="3" id="KW-1133">Transmembrane helix</keyword>
<dbReference type="Proteomes" id="UP001359559">
    <property type="component" value="Unassembled WGS sequence"/>
</dbReference>
<feature type="domain" description="Chaperone DnaJ C-terminal" evidence="4">
    <location>
        <begin position="249"/>
        <end position="407"/>
    </location>
</feature>
<dbReference type="PANTHER" id="PTHR24078">
    <property type="entry name" value="DNAJ HOMOLOG SUBFAMILY C MEMBER"/>
    <property type="match status" value="1"/>
</dbReference>
<feature type="compositionally biased region" description="Basic and acidic residues" evidence="2">
    <location>
        <begin position="206"/>
        <end position="216"/>
    </location>
</feature>
<dbReference type="EMBL" id="JAYKXN010000003">
    <property type="protein sequence ID" value="KAK7302419.1"/>
    <property type="molecule type" value="Genomic_DNA"/>
</dbReference>
<keyword evidence="1" id="KW-0143">Chaperone</keyword>
<dbReference type="GO" id="GO:0006457">
    <property type="term" value="P:protein folding"/>
    <property type="evidence" value="ECO:0007669"/>
    <property type="project" value="InterPro"/>
</dbReference>
<organism evidence="5 6">
    <name type="scientific">Clitoria ternatea</name>
    <name type="common">Butterfly pea</name>
    <dbReference type="NCBI Taxonomy" id="43366"/>
    <lineage>
        <taxon>Eukaryota</taxon>
        <taxon>Viridiplantae</taxon>
        <taxon>Streptophyta</taxon>
        <taxon>Embryophyta</taxon>
        <taxon>Tracheophyta</taxon>
        <taxon>Spermatophyta</taxon>
        <taxon>Magnoliopsida</taxon>
        <taxon>eudicotyledons</taxon>
        <taxon>Gunneridae</taxon>
        <taxon>Pentapetalae</taxon>
        <taxon>rosids</taxon>
        <taxon>fabids</taxon>
        <taxon>Fabales</taxon>
        <taxon>Fabaceae</taxon>
        <taxon>Papilionoideae</taxon>
        <taxon>50 kb inversion clade</taxon>
        <taxon>NPAAA clade</taxon>
        <taxon>indigoferoid/millettioid clade</taxon>
        <taxon>Phaseoleae</taxon>
        <taxon>Clitoria</taxon>
    </lineage>
</organism>
<accession>A0AAN9PLP7</accession>
<dbReference type="CDD" id="cd10747">
    <property type="entry name" value="DnaJ_C"/>
    <property type="match status" value="1"/>
</dbReference>
<feature type="transmembrane region" description="Helical" evidence="3">
    <location>
        <begin position="21"/>
        <end position="39"/>
    </location>
</feature>